<comment type="caution">
    <text evidence="1">The sequence shown here is derived from an EMBL/GenBank/DDBJ whole genome shotgun (WGS) entry which is preliminary data.</text>
</comment>
<reference evidence="1 2" key="1">
    <citation type="submission" date="2020-02" db="EMBL/GenBank/DDBJ databases">
        <title>Comparative genomics of sulfur disproportionating microorganisms.</title>
        <authorList>
            <person name="Ward L.M."/>
            <person name="Bertran E."/>
            <person name="Johnston D.T."/>
        </authorList>
    </citation>
    <scope>NUCLEOTIDE SEQUENCE [LARGE SCALE GENOMIC DNA]</scope>
    <source>
        <strain evidence="1 2">DSM 100025</strain>
    </source>
</reference>
<gene>
    <name evidence="1" type="ORF">G3N55_06600</name>
</gene>
<accession>A0A6N9TPZ3</accession>
<name>A0A6N9TPZ3_DISTH</name>
<dbReference type="InterPro" id="IPR009562">
    <property type="entry name" value="DUF1178"/>
</dbReference>
<evidence type="ECO:0000313" key="2">
    <source>
        <dbReference type="Proteomes" id="UP000469346"/>
    </source>
</evidence>
<sequence>MIAFDLRCDNDHVFEAWFKDGAAYEAQQEEGRLCCPVCGSCSVRKAPSAVAVRTGPPRDGPDPRHALAVLVHRVAKAIRETTEDVGHRFAEEALKMHYGASEPRNIRGVATAEEEEMLRREEVPFFKFPLPDEEKGSH</sequence>
<dbReference type="AlphaFoldDB" id="A0A6N9TPZ3"/>
<protein>
    <submittedName>
        <fullName evidence="1">DUF1178 family protein</fullName>
    </submittedName>
</protein>
<dbReference type="Pfam" id="PF06676">
    <property type="entry name" value="DUF1178"/>
    <property type="match status" value="1"/>
</dbReference>
<dbReference type="Proteomes" id="UP000469346">
    <property type="component" value="Unassembled WGS sequence"/>
</dbReference>
<keyword evidence="2" id="KW-1185">Reference proteome</keyword>
<organism evidence="1 2">
    <name type="scientific">Dissulfurirhabdus thermomarina</name>
    <dbReference type="NCBI Taxonomy" id="1765737"/>
    <lineage>
        <taxon>Bacteria</taxon>
        <taxon>Deltaproteobacteria</taxon>
        <taxon>Dissulfurirhabdaceae</taxon>
        <taxon>Dissulfurirhabdus</taxon>
    </lineage>
</organism>
<dbReference type="EMBL" id="JAAGRR010000062">
    <property type="protein sequence ID" value="NDY42510.1"/>
    <property type="molecule type" value="Genomic_DNA"/>
</dbReference>
<dbReference type="RefSeq" id="WP_163298648.1">
    <property type="nucleotide sequence ID" value="NZ_JAAGRR010000062.1"/>
</dbReference>
<evidence type="ECO:0000313" key="1">
    <source>
        <dbReference type="EMBL" id="NDY42510.1"/>
    </source>
</evidence>
<proteinExistence type="predicted"/>